<keyword evidence="6" id="KW-0175">Coiled coil</keyword>
<dbReference type="Gene3D" id="1.20.5.4130">
    <property type="match status" value="1"/>
</dbReference>
<dbReference type="GO" id="GO:0051707">
    <property type="term" value="P:response to other organism"/>
    <property type="evidence" value="ECO:0007669"/>
    <property type="project" value="UniProtKB-ARBA"/>
</dbReference>
<protein>
    <recommendedName>
        <fullName evidence="14">Disease resistance RPP13-like protein 1</fullName>
    </recommendedName>
</protein>
<feature type="domain" description="NB-ARC" evidence="8">
    <location>
        <begin position="176"/>
        <end position="347"/>
    </location>
</feature>
<feature type="domain" description="Disease resistance protein winged helix" evidence="10">
    <location>
        <begin position="432"/>
        <end position="500"/>
    </location>
</feature>
<dbReference type="PANTHER" id="PTHR36766">
    <property type="entry name" value="PLANT BROAD-SPECTRUM MILDEW RESISTANCE PROTEIN RPW8"/>
    <property type="match status" value="1"/>
</dbReference>
<evidence type="ECO:0008006" key="14">
    <source>
        <dbReference type="Google" id="ProtNLM"/>
    </source>
</evidence>
<dbReference type="GO" id="GO:0043531">
    <property type="term" value="F:ADP binding"/>
    <property type="evidence" value="ECO:0007669"/>
    <property type="project" value="InterPro"/>
</dbReference>
<proteinExistence type="predicted"/>
<dbReference type="GO" id="GO:0006952">
    <property type="term" value="P:defense response"/>
    <property type="evidence" value="ECO:0007669"/>
    <property type="project" value="UniProtKB-KW"/>
</dbReference>
<feature type="domain" description="R13L1/DRL21-like LRR repeat region" evidence="11">
    <location>
        <begin position="690"/>
        <end position="813"/>
    </location>
</feature>
<dbReference type="InterPro" id="IPR002182">
    <property type="entry name" value="NB-ARC"/>
</dbReference>
<feature type="coiled-coil region" evidence="6">
    <location>
        <begin position="42"/>
        <end position="89"/>
    </location>
</feature>
<dbReference type="InterPro" id="IPR027417">
    <property type="entry name" value="P-loop_NTPase"/>
</dbReference>
<gene>
    <name evidence="12" type="ORF">RGQ29_000939</name>
</gene>
<dbReference type="FunFam" id="1.10.10.10:FF:000322">
    <property type="entry name" value="Probable disease resistance protein At1g63360"/>
    <property type="match status" value="1"/>
</dbReference>
<dbReference type="GO" id="GO:0005524">
    <property type="term" value="F:ATP binding"/>
    <property type="evidence" value="ECO:0007669"/>
    <property type="project" value="UniProtKB-KW"/>
</dbReference>
<evidence type="ECO:0000256" key="2">
    <source>
        <dbReference type="ARBA" id="ARBA00022737"/>
    </source>
</evidence>
<feature type="chain" id="PRO_5044710673" description="Disease resistance RPP13-like protein 1" evidence="7">
    <location>
        <begin position="22"/>
        <end position="1260"/>
    </location>
</feature>
<evidence type="ECO:0000256" key="3">
    <source>
        <dbReference type="ARBA" id="ARBA00022741"/>
    </source>
</evidence>
<dbReference type="Proteomes" id="UP001324115">
    <property type="component" value="Unassembled WGS sequence"/>
</dbReference>
<dbReference type="Gene3D" id="1.10.8.430">
    <property type="entry name" value="Helical domain of apoptotic protease-activating factors"/>
    <property type="match status" value="1"/>
</dbReference>
<dbReference type="EMBL" id="JAXUIC010000001">
    <property type="protein sequence ID" value="KAK4606907.1"/>
    <property type="molecule type" value="Genomic_DNA"/>
</dbReference>
<keyword evidence="4" id="KW-0611">Plant defense</keyword>
<dbReference type="Gene3D" id="3.80.10.10">
    <property type="entry name" value="Ribonuclease Inhibitor"/>
    <property type="match status" value="2"/>
</dbReference>
<accession>A0AAN7G4P1</accession>
<organism evidence="12 13">
    <name type="scientific">Quercus rubra</name>
    <name type="common">Northern red oak</name>
    <name type="synonym">Quercus borealis</name>
    <dbReference type="NCBI Taxonomy" id="3512"/>
    <lineage>
        <taxon>Eukaryota</taxon>
        <taxon>Viridiplantae</taxon>
        <taxon>Streptophyta</taxon>
        <taxon>Embryophyta</taxon>
        <taxon>Tracheophyta</taxon>
        <taxon>Spermatophyta</taxon>
        <taxon>Magnoliopsida</taxon>
        <taxon>eudicotyledons</taxon>
        <taxon>Gunneridae</taxon>
        <taxon>Pentapetalae</taxon>
        <taxon>rosids</taxon>
        <taxon>fabids</taxon>
        <taxon>Fagales</taxon>
        <taxon>Fagaceae</taxon>
        <taxon>Quercus</taxon>
    </lineage>
</organism>
<feature type="domain" description="Disease resistance N-terminal" evidence="9">
    <location>
        <begin position="11"/>
        <end position="104"/>
    </location>
</feature>
<dbReference type="Pfam" id="PF25019">
    <property type="entry name" value="LRR_R13L1-DRL21"/>
    <property type="match status" value="1"/>
</dbReference>
<dbReference type="InterPro" id="IPR041118">
    <property type="entry name" value="Rx_N"/>
</dbReference>
<dbReference type="AlphaFoldDB" id="A0AAN7G4P1"/>
<evidence type="ECO:0000256" key="1">
    <source>
        <dbReference type="ARBA" id="ARBA00022614"/>
    </source>
</evidence>
<evidence type="ECO:0000259" key="11">
    <source>
        <dbReference type="Pfam" id="PF25019"/>
    </source>
</evidence>
<evidence type="ECO:0000259" key="8">
    <source>
        <dbReference type="Pfam" id="PF00931"/>
    </source>
</evidence>
<dbReference type="SUPFAM" id="SSF52058">
    <property type="entry name" value="L domain-like"/>
    <property type="match status" value="2"/>
</dbReference>
<evidence type="ECO:0000256" key="4">
    <source>
        <dbReference type="ARBA" id="ARBA00022821"/>
    </source>
</evidence>
<keyword evidence="3" id="KW-0547">Nucleotide-binding</keyword>
<dbReference type="InterPro" id="IPR036388">
    <property type="entry name" value="WH-like_DNA-bd_sf"/>
</dbReference>
<dbReference type="Pfam" id="PF00931">
    <property type="entry name" value="NB-ARC"/>
    <property type="match status" value="1"/>
</dbReference>
<evidence type="ECO:0000256" key="5">
    <source>
        <dbReference type="ARBA" id="ARBA00022840"/>
    </source>
</evidence>
<comment type="caution">
    <text evidence="12">The sequence shown here is derived from an EMBL/GenBank/DDBJ whole genome shotgun (WGS) entry which is preliminary data.</text>
</comment>
<dbReference type="Gene3D" id="1.10.10.10">
    <property type="entry name" value="Winged helix-like DNA-binding domain superfamily/Winged helix DNA-binding domain"/>
    <property type="match status" value="1"/>
</dbReference>
<dbReference type="FunFam" id="3.40.50.300:FF:001091">
    <property type="entry name" value="Probable disease resistance protein At1g61300"/>
    <property type="match status" value="1"/>
</dbReference>
<dbReference type="PANTHER" id="PTHR36766:SF40">
    <property type="entry name" value="DISEASE RESISTANCE PROTEIN RGA3"/>
    <property type="match status" value="1"/>
</dbReference>
<dbReference type="EMBL" id="JAXUIC010000001">
    <property type="protein sequence ID" value="KAK4606908.1"/>
    <property type="molecule type" value="Genomic_DNA"/>
</dbReference>
<feature type="signal peptide" evidence="7">
    <location>
        <begin position="1"/>
        <end position="21"/>
    </location>
</feature>
<keyword evidence="2" id="KW-0677">Repeat</keyword>
<evidence type="ECO:0000259" key="9">
    <source>
        <dbReference type="Pfam" id="PF18052"/>
    </source>
</evidence>
<dbReference type="PRINTS" id="PR00364">
    <property type="entry name" value="DISEASERSIST"/>
</dbReference>
<sequence>MAAASLVGGAFLSATLKVLFAKMASQEVVDFIRGRKVPDTLLKKLKTTCLALHAVLNDAEEKEFTNLQIKEWLDELKDAVYDAEDLLDEIAAGALQCQLEAKSKVRNCITCTFTCSEQKLKSKIEEVLVRLDDLAKQMDLIGLREGVGLGGKPLPRIRLPTTSLVKETRIIGRDDVKEPIVNLLLSNDAKGNEHLCVIPIAGMGGIGKTTLAQLIYNDQRITEHFNIRFWVCVSEEFDVVRITKSILEAVTSQKCDTTDFNMIQTRLKKGLMGKKFLLVLDDVWNENYGDWELLKNPFKYGTLGSKIIVTTRNESVASVTRPIKIFHLDKLSEEDCWCLFANHAFENGNYNAYPELEKIGRKIIKKCDGLPLAAKALGALLHCKLDEEEWYKILNSKIWSLPNDGGDILPAIRLSYNYLPSHLKRCFAYCSIFPKDYELKKEEVVQLWMAEGFLQQVDENKEMEEIGNEYFLDLVSRSLLQRSNGKKFHFVMHALVHDLAKFVSGRFNFRLEGDYKNKIINKTRHFSYLRSQYDTGKKFEALYKAKHLRTFLPLQLHKANVDLYLTKKVPQDLLLTLKCLRVLSLSHYTNMIELPERIGDLQHLRYLDVSCTKIERLPYSICRLCNLQTLNLSECKFLVMLPSDMQKLINLRHLNITGTSIQKMPIHMGRLQCLRTLTKFIVEKDMGFQIGELGELSNLWGVIVISKLQNVINPTNALSAKLKAKRHLDELTLEWDADYKISLSERDILNNLQPHTNLIKLVINNYKGTSFPNWIGDHSFSNITVVHLNYCRNCPSLPSLGKLPSLQDLSIVGFDEVVKVGPEFYGSSSSNITPFRSLEVLKFERMLKWEEWFPCEGGVFSRLQEFYLWYCPKLSGSLPKHLPSLTKFHVHECSQLQTSLPTAPAMRELTLKNCNDVFLKELPPTLQTLRMGGFNNLESLSEGVIDCNLCPEMLIIFDCPVLKSLAHVVLSSPTTPKVLGIYKCRELQFPMYQCYSSLKRLFINDSCSSLISIPLDIFPKLDYLQIKSCPNMESLLVSEGHQPIDLVWLEIEDCLNLVAFPSGGLLALSLTRLKVNNCPRLNSLPQNMHTLLPSLELLEIINCPQIESFPEGGLPSNLINISIGDCKKLISTRMEWGLQRLQCLKTLLFGNINLDCWDVESFPEEDLLPTSLRILAIVGFRRLRSLDNKGLQHLTSLQQLFIVGCPELKHMPEDGLPCSISYLEIEDCPSLTKLFQRKKGKEWRNIAHIPTIKIDGQVII</sequence>
<evidence type="ECO:0000259" key="10">
    <source>
        <dbReference type="Pfam" id="PF23559"/>
    </source>
</evidence>
<dbReference type="InterPro" id="IPR042197">
    <property type="entry name" value="Apaf_helical"/>
</dbReference>
<dbReference type="SUPFAM" id="SSF52540">
    <property type="entry name" value="P-loop containing nucleoside triphosphate hydrolases"/>
    <property type="match status" value="1"/>
</dbReference>
<keyword evidence="5" id="KW-0067">ATP-binding</keyword>
<name>A0AAN7G4P1_QUERU</name>
<keyword evidence="7" id="KW-0732">Signal</keyword>
<dbReference type="Pfam" id="PF18052">
    <property type="entry name" value="Rx_N"/>
    <property type="match status" value="1"/>
</dbReference>
<keyword evidence="13" id="KW-1185">Reference proteome</keyword>
<evidence type="ECO:0000256" key="6">
    <source>
        <dbReference type="SAM" id="Coils"/>
    </source>
</evidence>
<dbReference type="Pfam" id="PF23559">
    <property type="entry name" value="WHD_DRP"/>
    <property type="match status" value="1"/>
</dbReference>
<keyword evidence="1" id="KW-0433">Leucine-rich repeat</keyword>
<reference evidence="12 13" key="1">
    <citation type="journal article" date="2023" name="G3 (Bethesda)">
        <title>A haplotype-resolved chromosome-scale genome for Quercus rubra L. provides insights into the genetics of adaptive traits for red oak species.</title>
        <authorList>
            <person name="Kapoor B."/>
            <person name="Jenkins J."/>
            <person name="Schmutz J."/>
            <person name="Zhebentyayeva T."/>
            <person name="Kuelheim C."/>
            <person name="Coggeshall M."/>
            <person name="Heim C."/>
            <person name="Lasky J.R."/>
            <person name="Leites L."/>
            <person name="Islam-Faridi N."/>
            <person name="Romero-Severson J."/>
            <person name="DeLeo V.L."/>
            <person name="Lucas S.M."/>
            <person name="Lazic D."/>
            <person name="Gailing O."/>
            <person name="Carlson J."/>
            <person name="Staton M."/>
        </authorList>
    </citation>
    <scope>NUCLEOTIDE SEQUENCE [LARGE SCALE GENOMIC DNA]</scope>
    <source>
        <strain evidence="12">Pseudo-F2</strain>
    </source>
</reference>
<dbReference type="Gene3D" id="3.40.50.300">
    <property type="entry name" value="P-loop containing nucleotide triphosphate hydrolases"/>
    <property type="match status" value="1"/>
</dbReference>
<dbReference type="InterPro" id="IPR056789">
    <property type="entry name" value="LRR_R13L1-DRL21"/>
</dbReference>
<evidence type="ECO:0000256" key="7">
    <source>
        <dbReference type="SAM" id="SignalP"/>
    </source>
</evidence>
<dbReference type="InterPro" id="IPR032675">
    <property type="entry name" value="LRR_dom_sf"/>
</dbReference>
<dbReference type="InterPro" id="IPR058922">
    <property type="entry name" value="WHD_DRP"/>
</dbReference>
<evidence type="ECO:0000313" key="12">
    <source>
        <dbReference type="EMBL" id="KAK4606907.1"/>
    </source>
</evidence>
<evidence type="ECO:0000313" key="13">
    <source>
        <dbReference type="Proteomes" id="UP001324115"/>
    </source>
</evidence>